<dbReference type="Pfam" id="PF10282">
    <property type="entry name" value="Lactonase"/>
    <property type="match status" value="1"/>
</dbReference>
<name>A0ABV5G253_9MICC</name>
<organism evidence="1 2">
    <name type="scientific">Citricoccus parietis</name>
    <dbReference type="NCBI Taxonomy" id="592307"/>
    <lineage>
        <taxon>Bacteria</taxon>
        <taxon>Bacillati</taxon>
        <taxon>Actinomycetota</taxon>
        <taxon>Actinomycetes</taxon>
        <taxon>Micrococcales</taxon>
        <taxon>Micrococcaceae</taxon>
        <taxon>Citricoccus</taxon>
    </lineage>
</organism>
<dbReference type="SUPFAM" id="SSF51004">
    <property type="entry name" value="C-terminal (heme d1) domain of cytochrome cd1-nitrite reductase"/>
    <property type="match status" value="1"/>
</dbReference>
<reference evidence="1 2" key="1">
    <citation type="submission" date="2024-09" db="EMBL/GenBank/DDBJ databases">
        <authorList>
            <person name="Sun Q."/>
            <person name="Mori K."/>
        </authorList>
    </citation>
    <scope>NUCLEOTIDE SEQUENCE [LARGE SCALE GENOMIC DNA]</scope>
    <source>
        <strain evidence="1 2">CCM 7609</strain>
    </source>
</reference>
<protein>
    <submittedName>
        <fullName evidence="1">Lactonase family protein</fullName>
    </submittedName>
</protein>
<sequence>MVPNPAVGAGGSDGPAGADTVLVGTFNTPGADTPVLANAGGLVRTTGWPQHADAVAGGGPDAPSWLVRGRAGTDSEGRLYAALHLPEGEIAVLSPSAARATSPGHDVGWVTSQRVSTGGANTCHADLNPSGTWLAAASYDSGTLTVAPVLEDGLLGQPVAVQAPDGSGPVASRQEAPHLHFVIFLDDDRLLVTDLGADRLLEYSLQDIVRNGAGTAPGDTAGVDVADCTPSWVHLLPAGTGPRHLALLPPLPEAGIEGRHLAVVGELDSRLHVLDLDATAGGFREVAIVPTHGQDQDPGSAQDNLPSHLVLSPDGALIYVANRGRDTIGVIRRAGTPELVAEVPCGGNWPRHLALGHPGGAPTLLVALERGDAVVGLPLDADGIPGDARPRVTVRRPGFVLPQG</sequence>
<evidence type="ECO:0000313" key="1">
    <source>
        <dbReference type="EMBL" id="MFB9073012.1"/>
    </source>
</evidence>
<dbReference type="InterPro" id="IPR019405">
    <property type="entry name" value="Lactonase_7-beta_prop"/>
</dbReference>
<dbReference type="InterPro" id="IPR015943">
    <property type="entry name" value="WD40/YVTN_repeat-like_dom_sf"/>
</dbReference>
<dbReference type="InterPro" id="IPR011048">
    <property type="entry name" value="Haem_d1_sf"/>
</dbReference>
<keyword evidence="2" id="KW-1185">Reference proteome</keyword>
<dbReference type="PANTHER" id="PTHR30344:SF1">
    <property type="entry name" value="6-PHOSPHOGLUCONOLACTONASE"/>
    <property type="match status" value="1"/>
</dbReference>
<dbReference type="Gene3D" id="2.130.10.10">
    <property type="entry name" value="YVTN repeat-like/Quinoprotein amine dehydrogenase"/>
    <property type="match status" value="1"/>
</dbReference>
<comment type="caution">
    <text evidence="1">The sequence shown here is derived from an EMBL/GenBank/DDBJ whole genome shotgun (WGS) entry which is preliminary data.</text>
</comment>
<evidence type="ECO:0000313" key="2">
    <source>
        <dbReference type="Proteomes" id="UP001589575"/>
    </source>
</evidence>
<gene>
    <name evidence="1" type="ORF">ACFFX0_18110</name>
</gene>
<dbReference type="InterPro" id="IPR050282">
    <property type="entry name" value="Cycloisomerase_2"/>
</dbReference>
<dbReference type="PANTHER" id="PTHR30344">
    <property type="entry name" value="6-PHOSPHOGLUCONOLACTONASE-RELATED"/>
    <property type="match status" value="1"/>
</dbReference>
<accession>A0ABV5G253</accession>
<proteinExistence type="predicted"/>
<dbReference type="Proteomes" id="UP001589575">
    <property type="component" value="Unassembled WGS sequence"/>
</dbReference>
<dbReference type="EMBL" id="JBHMFI010000001">
    <property type="protein sequence ID" value="MFB9073012.1"/>
    <property type="molecule type" value="Genomic_DNA"/>
</dbReference>